<dbReference type="AlphaFoldDB" id="A0A8C5FNT2"/>
<dbReference type="GeneTree" id="ENSGT00390000000867"/>
<evidence type="ECO:0000256" key="4">
    <source>
        <dbReference type="ARBA" id="ARBA00023128"/>
    </source>
</evidence>
<dbReference type="GO" id="GO:1990904">
    <property type="term" value="C:ribonucleoprotein complex"/>
    <property type="evidence" value="ECO:0007669"/>
    <property type="project" value="UniProtKB-KW"/>
</dbReference>
<dbReference type="GO" id="GO:0006412">
    <property type="term" value="P:translation"/>
    <property type="evidence" value="ECO:0007669"/>
    <property type="project" value="InterPro"/>
</dbReference>
<dbReference type="GO" id="GO:0003735">
    <property type="term" value="F:structural constituent of ribosome"/>
    <property type="evidence" value="ECO:0007669"/>
    <property type="project" value="InterPro"/>
</dbReference>
<keyword evidence="5" id="KW-0687">Ribonucleoprotein</keyword>
<organism evidence="9 10">
    <name type="scientific">Gadus morhua</name>
    <name type="common">Atlantic cod</name>
    <dbReference type="NCBI Taxonomy" id="8049"/>
    <lineage>
        <taxon>Eukaryota</taxon>
        <taxon>Metazoa</taxon>
        <taxon>Chordata</taxon>
        <taxon>Craniata</taxon>
        <taxon>Vertebrata</taxon>
        <taxon>Euteleostomi</taxon>
        <taxon>Actinopterygii</taxon>
        <taxon>Neopterygii</taxon>
        <taxon>Teleostei</taxon>
        <taxon>Neoteleostei</taxon>
        <taxon>Acanthomorphata</taxon>
        <taxon>Zeiogadaria</taxon>
        <taxon>Gadariae</taxon>
        <taxon>Gadiformes</taxon>
        <taxon>Gadoidei</taxon>
        <taxon>Gadidae</taxon>
        <taxon>Gadus</taxon>
    </lineage>
</organism>
<dbReference type="OrthoDB" id="5835618at2759"/>
<dbReference type="GO" id="GO:0005840">
    <property type="term" value="C:ribosome"/>
    <property type="evidence" value="ECO:0007669"/>
    <property type="project" value="UniProtKB-KW"/>
</dbReference>
<dbReference type="RefSeq" id="XP_030220188.1">
    <property type="nucleotide sequence ID" value="XM_030364328.1"/>
</dbReference>
<dbReference type="InterPro" id="IPR010793">
    <property type="entry name" value="Ribosomal_mL37/mL65"/>
</dbReference>
<dbReference type="OMA" id="WERGWHD"/>
<keyword evidence="10" id="KW-1185">Reference proteome</keyword>
<comment type="similarity">
    <text evidence="6">Belongs to the mitochondrion-specific ribosomal protein mL37 family.</text>
</comment>
<dbReference type="Ensembl" id="ENSGMOT00000030982.1">
    <property type="protein sequence ID" value="ENSGMOP00000050180.1"/>
    <property type="gene ID" value="ENSGMOG00000025885.1"/>
</dbReference>
<evidence type="ECO:0000256" key="8">
    <source>
        <dbReference type="ARBA" id="ARBA00041617"/>
    </source>
</evidence>
<dbReference type="PANTHER" id="PTHR15889">
    <property type="entry name" value="MITOCHONDRIAL RIBOSOMAL PROTEIN L37"/>
    <property type="match status" value="1"/>
</dbReference>
<dbReference type="Proteomes" id="UP000694546">
    <property type="component" value="Chromosome 8"/>
</dbReference>
<keyword evidence="4" id="KW-0496">Mitochondrion</keyword>
<comment type="subcellular location">
    <subcellularLocation>
        <location evidence="1">Mitochondrion</location>
    </subcellularLocation>
</comment>
<dbReference type="PANTHER" id="PTHR15889:SF2">
    <property type="entry name" value="LARGE RIBOSOMAL SUBUNIT PROTEIN ML37"/>
    <property type="match status" value="1"/>
</dbReference>
<evidence type="ECO:0000313" key="10">
    <source>
        <dbReference type="Proteomes" id="UP000694546"/>
    </source>
</evidence>
<dbReference type="GeneID" id="115549231"/>
<evidence type="ECO:0000313" key="9">
    <source>
        <dbReference type="Ensembl" id="ENSGMOP00000050180.1"/>
    </source>
</evidence>
<gene>
    <name evidence="9" type="primary">mrpl37</name>
</gene>
<name>A0A8C5FNT2_GADMO</name>
<accession>A0A8C5FNT2</accession>
<reference evidence="9" key="2">
    <citation type="submission" date="2025-09" db="UniProtKB">
        <authorList>
            <consortium name="Ensembl"/>
        </authorList>
    </citation>
    <scope>IDENTIFICATION</scope>
</reference>
<keyword evidence="3" id="KW-0689">Ribosomal protein</keyword>
<evidence type="ECO:0000256" key="5">
    <source>
        <dbReference type="ARBA" id="ARBA00023274"/>
    </source>
</evidence>
<evidence type="ECO:0000256" key="1">
    <source>
        <dbReference type="ARBA" id="ARBA00004173"/>
    </source>
</evidence>
<dbReference type="Pfam" id="PF07147">
    <property type="entry name" value="PDCD9"/>
    <property type="match status" value="1"/>
</dbReference>
<evidence type="ECO:0000256" key="6">
    <source>
        <dbReference type="ARBA" id="ARBA00037985"/>
    </source>
</evidence>
<dbReference type="RefSeq" id="XP_030220189.1">
    <property type="nucleotide sequence ID" value="XM_030364329.1"/>
</dbReference>
<evidence type="ECO:0000256" key="3">
    <source>
        <dbReference type="ARBA" id="ARBA00022980"/>
    </source>
</evidence>
<reference evidence="9" key="1">
    <citation type="submission" date="2025-08" db="UniProtKB">
        <authorList>
            <consortium name="Ensembl"/>
        </authorList>
    </citation>
    <scope>IDENTIFICATION</scope>
</reference>
<evidence type="ECO:0000256" key="2">
    <source>
        <dbReference type="ARBA" id="ARBA00022946"/>
    </source>
</evidence>
<keyword evidence="2" id="KW-0809">Transit peptide</keyword>
<proteinExistence type="inferred from homology"/>
<dbReference type="InterPro" id="IPR052482">
    <property type="entry name" value="mtLSU_mL37"/>
</dbReference>
<evidence type="ECO:0000256" key="7">
    <source>
        <dbReference type="ARBA" id="ARBA00039442"/>
    </source>
</evidence>
<dbReference type="GO" id="GO:0005739">
    <property type="term" value="C:mitochondrion"/>
    <property type="evidence" value="ECO:0007669"/>
    <property type="project" value="UniProtKB-SubCell"/>
</dbReference>
<sequence>MIPEATQRLRSAAPLLSKAASLNDAWLFGVQPRRHLNVSSRRAGKINHRPPPRDRVEIPGLEAVTYADRMHYVPGLSKPVFPRWEMGHKDPRFYRSPPHRDMALHRDEPCYVFHQRSSILEGVRQALWLTKTKLTPGLPPQLLALAESSANQIADQDERVQNAINHACFWETTEAEPKECNSSTLVHNLLQLCSNLQAGRPELGRRMLAEKYSITASWSRGEDLFQVRGQNGLLLSSAWPLPPLADRQEVEETANHELETFYPVAPTIDLQTTHLYNPSENTTGFRSDYPYPHAHTLYFLDGVDRRCRLRPPQLRAKMIMFCFANALARARGLAPPEGPAPPLERPVCVQAVGTDGQTFQFVFFQLNTTELTNHSGVKNQVWLEEDVPLYDSARLRPLMRRKEVMVPAGLIGYRPETFRKFLSLYLHGAQ</sequence>
<protein>
    <recommendedName>
        <fullName evidence="7">Large ribosomal subunit protein mL37</fullName>
    </recommendedName>
    <alternativeName>
        <fullName evidence="8">39S ribosomal protein L37, mitochondrial</fullName>
    </alternativeName>
</protein>